<feature type="transmembrane region" description="Helical" evidence="1">
    <location>
        <begin position="12"/>
        <end position="32"/>
    </location>
</feature>
<accession>A0A401QYP2</accession>
<protein>
    <recommendedName>
        <fullName evidence="4">Alkaline shock response membrane anchor protein AmaP</fullName>
    </recommendedName>
</protein>
<keyword evidence="1" id="KW-0812">Transmembrane</keyword>
<dbReference type="NCBIfam" id="NF033218">
    <property type="entry name" value="anchor_AmaP"/>
    <property type="match status" value="1"/>
</dbReference>
<feature type="transmembrane region" description="Helical" evidence="1">
    <location>
        <begin position="69"/>
        <end position="90"/>
    </location>
</feature>
<dbReference type="EMBL" id="BHXC01000006">
    <property type="protein sequence ID" value="GCB90488.1"/>
    <property type="molecule type" value="Genomic_DNA"/>
</dbReference>
<organism evidence="2 3">
    <name type="scientific">Streptomyces noursei</name>
    <name type="common">Streptomyces albulus</name>
    <dbReference type="NCBI Taxonomy" id="1971"/>
    <lineage>
        <taxon>Bacteria</taxon>
        <taxon>Bacillati</taxon>
        <taxon>Actinomycetota</taxon>
        <taxon>Actinomycetes</taxon>
        <taxon>Kitasatosporales</taxon>
        <taxon>Streptomycetaceae</taxon>
        <taxon>Streptomyces</taxon>
    </lineage>
</organism>
<evidence type="ECO:0000256" key="1">
    <source>
        <dbReference type="SAM" id="Phobius"/>
    </source>
</evidence>
<reference evidence="2 3" key="1">
    <citation type="journal article" date="2019" name="Microbiol. Resour. Announc.">
        <title>Draft Genome Sequence of the Most Traditional epsilon-Poly-l-Lysine Producer, Streptomyces albulus NBRC14147.</title>
        <authorList>
            <person name="Yamanaka K."/>
            <person name="Hamano Y."/>
        </authorList>
    </citation>
    <scope>NUCLEOTIDE SEQUENCE [LARGE SCALE GENOMIC DNA]</scope>
    <source>
        <strain evidence="2 3">NBRC 14147</strain>
    </source>
</reference>
<sequence length="201" mass="21692">MRTVRATVNRVLLGLVGLLLLGTGGLVLLGGLDLPARWHLDLPAGWPWASPDDVLLPARQRTRFTDRGWWWPVVIGGLAVLVLLLLWWMLAQVRRRRLGAVLVDSGDGEGALVNGRALEAVLVAETVAVDGVDRAAVALTGRRTEPQVRALVVLAPHADPGTVVLRLADGAVAHARTSAGLDRLPTEIRLRAVRHRAERVS</sequence>
<dbReference type="AlphaFoldDB" id="A0A401QYP2"/>
<gene>
    <name evidence="2" type="ORF">SALB_03195</name>
</gene>
<proteinExistence type="predicted"/>
<evidence type="ECO:0000313" key="3">
    <source>
        <dbReference type="Proteomes" id="UP000288351"/>
    </source>
</evidence>
<dbReference type="Proteomes" id="UP000288351">
    <property type="component" value="Unassembled WGS sequence"/>
</dbReference>
<evidence type="ECO:0000313" key="2">
    <source>
        <dbReference type="EMBL" id="GCB90488.1"/>
    </source>
</evidence>
<evidence type="ECO:0008006" key="4">
    <source>
        <dbReference type="Google" id="ProtNLM"/>
    </source>
</evidence>
<dbReference type="RefSeq" id="WP_016573895.1">
    <property type="nucleotide sequence ID" value="NZ_BHXC01000006.1"/>
</dbReference>
<name>A0A401QYP2_STRNR</name>
<keyword evidence="1" id="KW-1133">Transmembrane helix</keyword>
<comment type="caution">
    <text evidence="2">The sequence shown here is derived from an EMBL/GenBank/DDBJ whole genome shotgun (WGS) entry which is preliminary data.</text>
</comment>
<keyword evidence="1" id="KW-0472">Membrane</keyword>